<dbReference type="FunFam" id="3.40.50.300:FF:000366">
    <property type="entry name" value="GTPase, IMAP family member 2"/>
    <property type="match status" value="1"/>
</dbReference>
<dbReference type="OrthoDB" id="10061751at2759"/>
<organism evidence="6 7">
    <name type="scientific">Mytilus coruscus</name>
    <name type="common">Sea mussel</name>
    <dbReference type="NCBI Taxonomy" id="42192"/>
    <lineage>
        <taxon>Eukaryota</taxon>
        <taxon>Metazoa</taxon>
        <taxon>Spiralia</taxon>
        <taxon>Lophotrochozoa</taxon>
        <taxon>Mollusca</taxon>
        <taxon>Bivalvia</taxon>
        <taxon>Autobranchia</taxon>
        <taxon>Pteriomorphia</taxon>
        <taxon>Mytilida</taxon>
        <taxon>Mytiloidea</taxon>
        <taxon>Mytilidae</taxon>
        <taxon>Mytilinae</taxon>
        <taxon>Mytilus</taxon>
    </lineage>
</organism>
<comment type="similarity">
    <text evidence="1">Belongs to the TRAFAC class TrmE-Era-EngA-EngB-Septin-like GTPase superfamily. AIG1/Toc34/Toc159-like paraseptin GTPase family. IAN subfamily.</text>
</comment>
<dbReference type="Pfam" id="PF04548">
    <property type="entry name" value="AIG1"/>
    <property type="match status" value="1"/>
</dbReference>
<keyword evidence="2" id="KW-0547">Nucleotide-binding</keyword>
<dbReference type="AlphaFoldDB" id="A0A6J8B7Y1"/>
<dbReference type="InterPro" id="IPR027417">
    <property type="entry name" value="P-loop_NTPase"/>
</dbReference>
<dbReference type="Gene3D" id="3.40.50.300">
    <property type="entry name" value="P-loop containing nucleotide triphosphate hydrolases"/>
    <property type="match status" value="1"/>
</dbReference>
<evidence type="ECO:0000256" key="3">
    <source>
        <dbReference type="ARBA" id="ARBA00023134"/>
    </source>
</evidence>
<evidence type="ECO:0000313" key="7">
    <source>
        <dbReference type="Proteomes" id="UP000507470"/>
    </source>
</evidence>
<evidence type="ECO:0000256" key="1">
    <source>
        <dbReference type="ARBA" id="ARBA00008535"/>
    </source>
</evidence>
<keyword evidence="4" id="KW-0175">Coiled coil</keyword>
<evidence type="ECO:0000256" key="4">
    <source>
        <dbReference type="SAM" id="Coils"/>
    </source>
</evidence>
<evidence type="ECO:0000313" key="6">
    <source>
        <dbReference type="EMBL" id="CAC5378117.1"/>
    </source>
</evidence>
<proteinExistence type="inferred from homology"/>
<protein>
    <recommendedName>
        <fullName evidence="5">AIG1-type G domain-containing protein</fullName>
    </recommendedName>
</protein>
<keyword evidence="7" id="KW-1185">Reference proteome</keyword>
<dbReference type="PROSITE" id="PS51720">
    <property type="entry name" value="G_AIG1"/>
    <property type="match status" value="1"/>
</dbReference>
<sequence>MAGSDNDSQSVNASDFVDRTGALVISSPSTPVPENQRKKNDLRLVLVGKVGVGKSSTGNIILGRDAFKSKRKARSVTTRVKSRRSDLNDRSVLVIDTPGLYDTRTENCRQHVQDAIKTCIDVGAPGLHAIIFVLSTATRFTAEDKKCFEDFFEIFGETFFSYAVVVFTGADLLKADEMSLHDYIGKDNVLKSFLKKCGNRIVAFNNRDPAPHEKETQRDLLISIVTEMNQSVQTYYTNRDFLNAEERLKKIEKTKEEEQIKKLEELRKQLEAKHTANIEALLIKHKEEIDNLRDKLRENLEQQMKTAGKVNKQNKCIVM</sequence>
<evidence type="ECO:0000256" key="2">
    <source>
        <dbReference type="ARBA" id="ARBA00022741"/>
    </source>
</evidence>
<gene>
    <name evidence="6" type="ORF">MCOR_14357</name>
</gene>
<dbReference type="Proteomes" id="UP000507470">
    <property type="component" value="Unassembled WGS sequence"/>
</dbReference>
<dbReference type="PANTHER" id="PTHR10903:SF184">
    <property type="entry name" value="GTP-BINDING PROTEIN A"/>
    <property type="match status" value="1"/>
</dbReference>
<feature type="domain" description="AIG1-type G" evidence="5">
    <location>
        <begin position="39"/>
        <end position="245"/>
    </location>
</feature>
<dbReference type="EMBL" id="CACVKT020002494">
    <property type="protein sequence ID" value="CAC5378117.1"/>
    <property type="molecule type" value="Genomic_DNA"/>
</dbReference>
<accession>A0A6J8B7Y1</accession>
<dbReference type="PANTHER" id="PTHR10903">
    <property type="entry name" value="GTPASE, IMAP FAMILY MEMBER-RELATED"/>
    <property type="match status" value="1"/>
</dbReference>
<dbReference type="SUPFAM" id="SSF52540">
    <property type="entry name" value="P-loop containing nucleoside triphosphate hydrolases"/>
    <property type="match status" value="1"/>
</dbReference>
<feature type="coiled-coil region" evidence="4">
    <location>
        <begin position="241"/>
        <end position="313"/>
    </location>
</feature>
<keyword evidence="3" id="KW-0342">GTP-binding</keyword>
<reference evidence="6 7" key="1">
    <citation type="submission" date="2020-06" db="EMBL/GenBank/DDBJ databases">
        <authorList>
            <person name="Li R."/>
            <person name="Bekaert M."/>
        </authorList>
    </citation>
    <scope>NUCLEOTIDE SEQUENCE [LARGE SCALE GENOMIC DNA]</scope>
    <source>
        <strain evidence="7">wild</strain>
    </source>
</reference>
<name>A0A6J8B7Y1_MYTCO</name>
<evidence type="ECO:0000259" key="5">
    <source>
        <dbReference type="PROSITE" id="PS51720"/>
    </source>
</evidence>
<dbReference type="GO" id="GO:0005525">
    <property type="term" value="F:GTP binding"/>
    <property type="evidence" value="ECO:0007669"/>
    <property type="project" value="UniProtKB-KW"/>
</dbReference>
<dbReference type="InterPro" id="IPR006703">
    <property type="entry name" value="G_AIG1"/>
</dbReference>
<dbReference type="InterPro" id="IPR045058">
    <property type="entry name" value="GIMA/IAN/Toc"/>
</dbReference>